<reference evidence="3 4" key="1">
    <citation type="submission" date="2019-07" db="EMBL/GenBank/DDBJ databases">
        <title>Whole genome shotgun sequence of Lactobacillus rapi NBRC 109618.</title>
        <authorList>
            <person name="Hosoyama A."/>
            <person name="Uohara A."/>
            <person name="Ohji S."/>
            <person name="Ichikawa N."/>
        </authorList>
    </citation>
    <scope>NUCLEOTIDE SEQUENCE [LARGE SCALE GENOMIC DNA]</scope>
    <source>
        <strain evidence="3 4">NBRC 109618</strain>
    </source>
</reference>
<dbReference type="RefSeq" id="WP_056981934.1">
    <property type="nucleotide sequence ID" value="NZ_BKAM01000009.1"/>
</dbReference>
<evidence type="ECO:0000259" key="2">
    <source>
        <dbReference type="SMART" id="SM00014"/>
    </source>
</evidence>
<accession>A0A512PLP0</accession>
<dbReference type="Pfam" id="PF01569">
    <property type="entry name" value="PAP2"/>
    <property type="match status" value="1"/>
</dbReference>
<evidence type="ECO:0000256" key="1">
    <source>
        <dbReference type="SAM" id="Phobius"/>
    </source>
</evidence>
<feature type="transmembrane region" description="Helical" evidence="1">
    <location>
        <begin position="184"/>
        <end position="202"/>
    </location>
</feature>
<dbReference type="OrthoDB" id="9789113at2"/>
<sequence length="221" mass="24845">MQLEKRIAHPYMTIGWALFIILSIAIFLGNSPLIFFDMDTLNYFGHYITSQRTALFQMVAMTGSPIITGLLSIGLGIILWHSHQIYESLITITTTVTGDIVGLLIKLIIQRPRPTTLIINSSGYSFPSEHVIGSVIFVFTIMAFGLKLLSSVRLRMFTGMVLLFWLGLVAISRMYLQVHYPTDVIGGALFAVLWCETILTVFRQKQLDLTQLIKSKRGIQS</sequence>
<name>A0A512PLP0_9LACO</name>
<feature type="transmembrane region" description="Helical" evidence="1">
    <location>
        <begin position="12"/>
        <end position="35"/>
    </location>
</feature>
<dbReference type="SMART" id="SM00014">
    <property type="entry name" value="acidPPc"/>
    <property type="match status" value="1"/>
</dbReference>
<feature type="transmembrane region" description="Helical" evidence="1">
    <location>
        <begin position="89"/>
        <end position="110"/>
    </location>
</feature>
<gene>
    <name evidence="3" type="primary">pgpB</name>
    <name evidence="3" type="ORF">LRA02_09850</name>
</gene>
<dbReference type="Gene3D" id="1.20.144.10">
    <property type="entry name" value="Phosphatidic acid phosphatase type 2/haloperoxidase"/>
    <property type="match status" value="1"/>
</dbReference>
<evidence type="ECO:0000313" key="4">
    <source>
        <dbReference type="Proteomes" id="UP000321569"/>
    </source>
</evidence>
<dbReference type="CDD" id="cd03392">
    <property type="entry name" value="PAP2_like_2"/>
    <property type="match status" value="1"/>
</dbReference>
<dbReference type="PANTHER" id="PTHR14969:SF13">
    <property type="entry name" value="AT30094P"/>
    <property type="match status" value="1"/>
</dbReference>
<evidence type="ECO:0000313" key="3">
    <source>
        <dbReference type="EMBL" id="GEP72117.1"/>
    </source>
</evidence>
<keyword evidence="1" id="KW-1133">Transmembrane helix</keyword>
<dbReference type="InterPro" id="IPR000326">
    <property type="entry name" value="PAP2/HPO"/>
</dbReference>
<dbReference type="STRING" id="1423795.FD12_GL001821"/>
<feature type="transmembrane region" description="Helical" evidence="1">
    <location>
        <begin position="156"/>
        <end position="178"/>
    </location>
</feature>
<protein>
    <submittedName>
        <fullName evidence="3">Phosphatidylglycerophosphatase B</fullName>
    </submittedName>
</protein>
<proteinExistence type="predicted"/>
<dbReference type="PANTHER" id="PTHR14969">
    <property type="entry name" value="SPHINGOSINE-1-PHOSPHATE PHOSPHOHYDROLASE"/>
    <property type="match status" value="1"/>
</dbReference>
<keyword evidence="1" id="KW-0472">Membrane</keyword>
<feature type="domain" description="Phosphatidic acid phosphatase type 2/haloperoxidase" evidence="2">
    <location>
        <begin position="88"/>
        <end position="199"/>
    </location>
</feature>
<dbReference type="SUPFAM" id="SSF48317">
    <property type="entry name" value="Acid phosphatase/Vanadium-dependent haloperoxidase"/>
    <property type="match status" value="1"/>
</dbReference>
<keyword evidence="1" id="KW-0812">Transmembrane</keyword>
<feature type="transmembrane region" description="Helical" evidence="1">
    <location>
        <begin position="55"/>
        <end position="80"/>
    </location>
</feature>
<comment type="caution">
    <text evidence="3">The sequence shown here is derived from an EMBL/GenBank/DDBJ whole genome shotgun (WGS) entry which is preliminary data.</text>
</comment>
<dbReference type="EMBL" id="BKAM01000009">
    <property type="protein sequence ID" value="GEP72117.1"/>
    <property type="molecule type" value="Genomic_DNA"/>
</dbReference>
<feature type="transmembrane region" description="Helical" evidence="1">
    <location>
        <begin position="130"/>
        <end position="149"/>
    </location>
</feature>
<dbReference type="AlphaFoldDB" id="A0A512PLP0"/>
<dbReference type="Proteomes" id="UP000321569">
    <property type="component" value="Unassembled WGS sequence"/>
</dbReference>
<organism evidence="3 4">
    <name type="scientific">Lentilactobacillus rapi</name>
    <dbReference type="NCBI Taxonomy" id="481723"/>
    <lineage>
        <taxon>Bacteria</taxon>
        <taxon>Bacillati</taxon>
        <taxon>Bacillota</taxon>
        <taxon>Bacilli</taxon>
        <taxon>Lactobacillales</taxon>
        <taxon>Lactobacillaceae</taxon>
        <taxon>Lentilactobacillus</taxon>
    </lineage>
</organism>
<dbReference type="InterPro" id="IPR036938">
    <property type="entry name" value="PAP2/HPO_sf"/>
</dbReference>